<dbReference type="InterPro" id="IPR050267">
    <property type="entry name" value="Anti-sigma-factor_SerPK"/>
</dbReference>
<evidence type="ECO:0000256" key="1">
    <source>
        <dbReference type="ARBA" id="ARBA00022527"/>
    </source>
</evidence>
<dbReference type="STRING" id="280871.TL10_13915"/>
<organism evidence="3 4">
    <name type="scientific">Mycolicibacterium llatzerense</name>
    <dbReference type="NCBI Taxonomy" id="280871"/>
    <lineage>
        <taxon>Bacteria</taxon>
        <taxon>Bacillati</taxon>
        <taxon>Actinomycetota</taxon>
        <taxon>Actinomycetes</taxon>
        <taxon>Mycobacteriales</taxon>
        <taxon>Mycobacteriaceae</taxon>
        <taxon>Mycolicibacterium</taxon>
    </lineage>
</organism>
<dbReference type="InterPro" id="IPR003594">
    <property type="entry name" value="HATPase_dom"/>
</dbReference>
<evidence type="ECO:0000259" key="2">
    <source>
        <dbReference type="Pfam" id="PF13581"/>
    </source>
</evidence>
<comment type="caution">
    <text evidence="3">The sequence shown here is derived from an EMBL/GenBank/DDBJ whole genome shotgun (WGS) entry which is preliminary data.</text>
</comment>
<keyword evidence="1" id="KW-0808">Transferase</keyword>
<keyword evidence="1" id="KW-0418">Kinase</keyword>
<evidence type="ECO:0000313" key="4">
    <source>
        <dbReference type="Proteomes" id="UP000032221"/>
    </source>
</evidence>
<feature type="domain" description="Histidine kinase/HSP90-like ATPase" evidence="2">
    <location>
        <begin position="19"/>
        <end position="139"/>
    </location>
</feature>
<dbReference type="SUPFAM" id="SSF55874">
    <property type="entry name" value="ATPase domain of HSP90 chaperone/DNA topoisomerase II/histidine kinase"/>
    <property type="match status" value="1"/>
</dbReference>
<dbReference type="Pfam" id="PF13581">
    <property type="entry name" value="HATPase_c_2"/>
    <property type="match status" value="1"/>
</dbReference>
<dbReference type="PANTHER" id="PTHR35526">
    <property type="entry name" value="ANTI-SIGMA-F FACTOR RSBW-RELATED"/>
    <property type="match status" value="1"/>
</dbReference>
<accession>A0A0D1JUK9</accession>
<name>A0A0D1JUK9_9MYCO</name>
<dbReference type="Gene3D" id="3.30.565.10">
    <property type="entry name" value="Histidine kinase-like ATPase, C-terminal domain"/>
    <property type="match status" value="1"/>
</dbReference>
<reference evidence="3 4" key="1">
    <citation type="submission" date="2015-01" db="EMBL/GenBank/DDBJ databases">
        <title>Genome sequence of Mycobacterium llatzerense and Mycobacterium immunogenum recovered from brain abscess.</title>
        <authorList>
            <person name="Greninger A.L."/>
            <person name="Langelier C."/>
            <person name="Cunningham G."/>
            <person name="Chiu C.Y."/>
            <person name="Miller S."/>
        </authorList>
    </citation>
    <scope>NUCLEOTIDE SEQUENCE [LARGE SCALE GENOMIC DNA]</scope>
    <source>
        <strain evidence="3 4">CLUC14</strain>
    </source>
</reference>
<dbReference type="OrthoDB" id="5184914at2"/>
<dbReference type="PATRIC" id="fig|280871.6.peg.2887"/>
<evidence type="ECO:0000313" key="3">
    <source>
        <dbReference type="EMBL" id="KIU16259.1"/>
    </source>
</evidence>
<dbReference type="InterPro" id="IPR036890">
    <property type="entry name" value="HATPase_C_sf"/>
</dbReference>
<dbReference type="EMBL" id="JXST01000018">
    <property type="protein sequence ID" value="KIU16259.1"/>
    <property type="molecule type" value="Genomic_DNA"/>
</dbReference>
<keyword evidence="4" id="KW-1185">Reference proteome</keyword>
<dbReference type="AlphaFoldDB" id="A0A0D1JUK9"/>
<dbReference type="GO" id="GO:0004674">
    <property type="term" value="F:protein serine/threonine kinase activity"/>
    <property type="evidence" value="ECO:0007669"/>
    <property type="project" value="UniProtKB-KW"/>
</dbReference>
<sequence>MADSGQPRGGTRFVRRDVVATPALAAAIRQDFAAWLAEHFTLDRVRVSDIVLAVNEALANVVDAAYAHTPEPGAMHVYADYDQKSAVLTVIVADDGRWRPAATRDSNAVRGRGIPLMNALTDRTEIEPTDAGTRVCLQWNDITVLPSATV</sequence>
<proteinExistence type="predicted"/>
<keyword evidence="1" id="KW-0723">Serine/threonine-protein kinase</keyword>
<dbReference type="Proteomes" id="UP000032221">
    <property type="component" value="Unassembled WGS sequence"/>
</dbReference>
<dbReference type="PANTHER" id="PTHR35526:SF3">
    <property type="entry name" value="ANTI-SIGMA-F FACTOR RSBW"/>
    <property type="match status" value="1"/>
</dbReference>
<protein>
    <submittedName>
        <fullName evidence="3">Anti-sigma regulatory factor</fullName>
    </submittedName>
</protein>
<dbReference type="RefSeq" id="WP_043986078.1">
    <property type="nucleotide sequence ID" value="NZ_JXST01000018.1"/>
</dbReference>
<dbReference type="CDD" id="cd16936">
    <property type="entry name" value="HATPase_RsbW-like"/>
    <property type="match status" value="1"/>
</dbReference>
<gene>
    <name evidence="3" type="ORF">TL10_13915</name>
</gene>